<organism evidence="2 3">
    <name type="scientific">Ferrovibrio xuzhouensis</name>
    <dbReference type="NCBI Taxonomy" id="1576914"/>
    <lineage>
        <taxon>Bacteria</taxon>
        <taxon>Pseudomonadati</taxon>
        <taxon>Pseudomonadota</taxon>
        <taxon>Alphaproteobacteria</taxon>
        <taxon>Rhodospirillales</taxon>
        <taxon>Rhodospirillaceae</taxon>
        <taxon>Ferrovibrio</taxon>
    </lineage>
</organism>
<name>A0ABV7VES6_9PROT</name>
<gene>
    <name evidence="2" type="ORF">ACFOOQ_08965</name>
</gene>
<comment type="caution">
    <text evidence="2">The sequence shown here is derived from an EMBL/GenBank/DDBJ whole genome shotgun (WGS) entry which is preliminary data.</text>
</comment>
<dbReference type="EMBL" id="JBHRYJ010000001">
    <property type="protein sequence ID" value="MFC3675670.1"/>
    <property type="molecule type" value="Genomic_DNA"/>
</dbReference>
<accession>A0ABV7VES6</accession>
<protein>
    <submittedName>
        <fullName evidence="2">Uncharacterized protein</fullName>
    </submittedName>
</protein>
<evidence type="ECO:0000313" key="3">
    <source>
        <dbReference type="Proteomes" id="UP001595711"/>
    </source>
</evidence>
<proteinExistence type="predicted"/>
<evidence type="ECO:0000256" key="1">
    <source>
        <dbReference type="SAM" id="MobiDB-lite"/>
    </source>
</evidence>
<feature type="region of interest" description="Disordered" evidence="1">
    <location>
        <begin position="241"/>
        <end position="263"/>
    </location>
</feature>
<dbReference type="Proteomes" id="UP001595711">
    <property type="component" value="Unassembled WGS sequence"/>
</dbReference>
<feature type="compositionally biased region" description="Gly residues" evidence="1">
    <location>
        <begin position="241"/>
        <end position="250"/>
    </location>
</feature>
<evidence type="ECO:0000313" key="2">
    <source>
        <dbReference type="EMBL" id="MFC3675670.1"/>
    </source>
</evidence>
<keyword evidence="3" id="KW-1185">Reference proteome</keyword>
<reference evidence="3" key="1">
    <citation type="journal article" date="2019" name="Int. J. Syst. Evol. Microbiol.">
        <title>The Global Catalogue of Microorganisms (GCM) 10K type strain sequencing project: providing services to taxonomists for standard genome sequencing and annotation.</title>
        <authorList>
            <consortium name="The Broad Institute Genomics Platform"/>
            <consortium name="The Broad Institute Genome Sequencing Center for Infectious Disease"/>
            <person name="Wu L."/>
            <person name="Ma J."/>
        </authorList>
    </citation>
    <scope>NUCLEOTIDE SEQUENCE [LARGE SCALE GENOMIC DNA]</scope>
    <source>
        <strain evidence="3">KCTC 42182</strain>
    </source>
</reference>
<dbReference type="RefSeq" id="WP_379724676.1">
    <property type="nucleotide sequence ID" value="NZ_JBHRYJ010000001.1"/>
</dbReference>
<sequence length="416" mass="42118">MTTSTVPIGQEDADSPTAFQTVAEVKARVVVKKRDLYSRIKRQETARTALGLLTFGGLATAGIGAAYGANTDLILAGVGGAGLAYGIGQLSTERGYDEAYLAGIVALNCIDATISPAAGSYAMLETRKTSLHGAITTLDGLLQDAWQIARSNPGSNSTKLKAAADTANAGREAADKIRSDAELRIAVQPDLANSILPALVAVDNQLSQQIMTRRPSLEQYFSVLQSVPGFGTGSLPGGSGAKLADAGGGAAPAPAPANGPKINSVLPAPPPPTDIDADTLARKTAAIASAVADMKNKAAIVDLLNSKISTAPASFNLAPCAFLAPDMVTADITFAPVSPAVVKPGTSQVIQIKGGGKNDAFSAVLQSSVTGLKVTPVGPRAILVEAAGSVAATYQVPVLVTGTFSGKSASLDLKGQ</sequence>